<sequence>MAMRNWEMDTHGNQAYQNLDEEVANPDLEVFDTTTPCVAPSSSKDPLELPQGSITRARTKQFKEAISALVNQVWARHWLDILRKLGLAQQDHLATSCKPNSA</sequence>
<gene>
    <name evidence="1" type="ORF">PVK06_002704</name>
</gene>
<protein>
    <submittedName>
        <fullName evidence="1">Uncharacterized protein</fullName>
    </submittedName>
</protein>
<dbReference type="Proteomes" id="UP001358586">
    <property type="component" value="Chromosome 1"/>
</dbReference>
<organism evidence="1 2">
    <name type="scientific">Gossypium arboreum</name>
    <name type="common">Tree cotton</name>
    <name type="synonym">Gossypium nanking</name>
    <dbReference type="NCBI Taxonomy" id="29729"/>
    <lineage>
        <taxon>Eukaryota</taxon>
        <taxon>Viridiplantae</taxon>
        <taxon>Streptophyta</taxon>
        <taxon>Embryophyta</taxon>
        <taxon>Tracheophyta</taxon>
        <taxon>Spermatophyta</taxon>
        <taxon>Magnoliopsida</taxon>
        <taxon>eudicotyledons</taxon>
        <taxon>Gunneridae</taxon>
        <taxon>Pentapetalae</taxon>
        <taxon>rosids</taxon>
        <taxon>malvids</taxon>
        <taxon>Malvales</taxon>
        <taxon>Malvaceae</taxon>
        <taxon>Malvoideae</taxon>
        <taxon>Gossypium</taxon>
    </lineage>
</organism>
<evidence type="ECO:0000313" key="1">
    <source>
        <dbReference type="EMBL" id="KAK5846418.1"/>
    </source>
</evidence>
<name>A0ABR0R498_GOSAR</name>
<reference evidence="1 2" key="1">
    <citation type="submission" date="2023-03" db="EMBL/GenBank/DDBJ databases">
        <title>WGS of Gossypium arboreum.</title>
        <authorList>
            <person name="Yu D."/>
        </authorList>
    </citation>
    <scope>NUCLEOTIDE SEQUENCE [LARGE SCALE GENOMIC DNA]</scope>
    <source>
        <tissue evidence="1">Leaf</tissue>
    </source>
</reference>
<comment type="caution">
    <text evidence="1">The sequence shown here is derived from an EMBL/GenBank/DDBJ whole genome shotgun (WGS) entry which is preliminary data.</text>
</comment>
<accession>A0ABR0R498</accession>
<evidence type="ECO:0000313" key="2">
    <source>
        <dbReference type="Proteomes" id="UP001358586"/>
    </source>
</evidence>
<keyword evidence="2" id="KW-1185">Reference proteome</keyword>
<dbReference type="EMBL" id="JARKNE010000001">
    <property type="protein sequence ID" value="KAK5846418.1"/>
    <property type="molecule type" value="Genomic_DNA"/>
</dbReference>
<proteinExistence type="predicted"/>